<dbReference type="Gene3D" id="1.20.1250.20">
    <property type="entry name" value="MFS general substrate transporter like domains"/>
    <property type="match status" value="3"/>
</dbReference>
<gene>
    <name evidence="8" type="primary">yjdL</name>
    <name evidence="8" type="ORF">ElP_46670</name>
</gene>
<feature type="transmembrane region" description="Helical" evidence="7">
    <location>
        <begin position="127"/>
        <end position="148"/>
    </location>
</feature>
<proteinExistence type="inferred from homology"/>
<evidence type="ECO:0000256" key="7">
    <source>
        <dbReference type="SAM" id="Phobius"/>
    </source>
</evidence>
<evidence type="ECO:0000256" key="1">
    <source>
        <dbReference type="ARBA" id="ARBA00004141"/>
    </source>
</evidence>
<feature type="transmembrane region" description="Helical" evidence="7">
    <location>
        <begin position="195"/>
        <end position="220"/>
    </location>
</feature>
<protein>
    <submittedName>
        <fullName evidence="8">Putative dipeptide and tripeptide permease YjdL</fullName>
    </submittedName>
</protein>
<comment type="subcellular location">
    <subcellularLocation>
        <location evidence="1">Membrane</location>
        <topology evidence="1">Multi-pass membrane protein</topology>
    </subcellularLocation>
</comment>
<dbReference type="InterPro" id="IPR036259">
    <property type="entry name" value="MFS_trans_sf"/>
</dbReference>
<reference evidence="8 9" key="1">
    <citation type="submission" date="2019-02" db="EMBL/GenBank/DDBJ databases">
        <title>Deep-cultivation of Planctomycetes and their phenomic and genomic characterization uncovers novel biology.</title>
        <authorList>
            <person name="Wiegand S."/>
            <person name="Jogler M."/>
            <person name="Boedeker C."/>
            <person name="Pinto D."/>
            <person name="Vollmers J."/>
            <person name="Rivas-Marin E."/>
            <person name="Kohn T."/>
            <person name="Peeters S.H."/>
            <person name="Heuer A."/>
            <person name="Rast P."/>
            <person name="Oberbeckmann S."/>
            <person name="Bunk B."/>
            <person name="Jeske O."/>
            <person name="Meyerdierks A."/>
            <person name="Storesund J.E."/>
            <person name="Kallscheuer N."/>
            <person name="Luecker S."/>
            <person name="Lage O.M."/>
            <person name="Pohl T."/>
            <person name="Merkel B.J."/>
            <person name="Hornburger P."/>
            <person name="Mueller R.-W."/>
            <person name="Bruemmer F."/>
            <person name="Labrenz M."/>
            <person name="Spormann A.M."/>
            <person name="Op den Camp H."/>
            <person name="Overmann J."/>
            <person name="Amann R."/>
            <person name="Jetten M.S.M."/>
            <person name="Mascher T."/>
            <person name="Medema M.H."/>
            <person name="Devos D.P."/>
            <person name="Kaster A.-K."/>
            <person name="Ovreas L."/>
            <person name="Rohde M."/>
            <person name="Galperin M.Y."/>
            <person name="Jogler C."/>
        </authorList>
    </citation>
    <scope>NUCLEOTIDE SEQUENCE [LARGE SCALE GENOMIC DNA]</scope>
    <source>
        <strain evidence="8 9">ElP</strain>
    </source>
</reference>
<dbReference type="AlphaFoldDB" id="A0A518H798"/>
<dbReference type="Proteomes" id="UP000317835">
    <property type="component" value="Chromosome"/>
</dbReference>
<feature type="transmembrane region" description="Helical" evidence="7">
    <location>
        <begin position="586"/>
        <end position="607"/>
    </location>
</feature>
<feature type="transmembrane region" description="Helical" evidence="7">
    <location>
        <begin position="102"/>
        <end position="121"/>
    </location>
</feature>
<keyword evidence="5 7" id="KW-0472">Membrane</keyword>
<dbReference type="Pfam" id="PF00854">
    <property type="entry name" value="PTR2"/>
    <property type="match status" value="3"/>
</dbReference>
<evidence type="ECO:0000256" key="4">
    <source>
        <dbReference type="ARBA" id="ARBA00022989"/>
    </source>
</evidence>
<dbReference type="KEGG" id="tpla:ElP_46670"/>
<evidence type="ECO:0000313" key="8">
    <source>
        <dbReference type="EMBL" id="QDV36738.1"/>
    </source>
</evidence>
<dbReference type="PANTHER" id="PTHR11654">
    <property type="entry name" value="OLIGOPEPTIDE TRANSPORTER-RELATED"/>
    <property type="match status" value="1"/>
</dbReference>
<evidence type="ECO:0000256" key="5">
    <source>
        <dbReference type="ARBA" id="ARBA00023136"/>
    </source>
</evidence>
<dbReference type="EMBL" id="CP036426">
    <property type="protein sequence ID" value="QDV36738.1"/>
    <property type="molecule type" value="Genomic_DNA"/>
</dbReference>
<evidence type="ECO:0000313" key="9">
    <source>
        <dbReference type="Proteomes" id="UP000317835"/>
    </source>
</evidence>
<name>A0A518H798_9BACT</name>
<feature type="transmembrane region" description="Helical" evidence="7">
    <location>
        <begin position="294"/>
        <end position="311"/>
    </location>
</feature>
<evidence type="ECO:0000256" key="6">
    <source>
        <dbReference type="SAM" id="MobiDB-lite"/>
    </source>
</evidence>
<organism evidence="8 9">
    <name type="scientific">Tautonia plasticadhaerens</name>
    <dbReference type="NCBI Taxonomy" id="2527974"/>
    <lineage>
        <taxon>Bacteria</taxon>
        <taxon>Pseudomonadati</taxon>
        <taxon>Planctomycetota</taxon>
        <taxon>Planctomycetia</taxon>
        <taxon>Isosphaerales</taxon>
        <taxon>Isosphaeraceae</taxon>
        <taxon>Tautonia</taxon>
    </lineage>
</organism>
<feature type="transmembrane region" description="Helical" evidence="7">
    <location>
        <begin position="241"/>
        <end position="259"/>
    </location>
</feature>
<keyword evidence="9" id="KW-1185">Reference proteome</keyword>
<dbReference type="GO" id="GO:0016020">
    <property type="term" value="C:membrane"/>
    <property type="evidence" value="ECO:0007669"/>
    <property type="project" value="UniProtKB-SubCell"/>
</dbReference>
<feature type="transmembrane region" description="Helical" evidence="7">
    <location>
        <begin position="323"/>
        <end position="343"/>
    </location>
</feature>
<feature type="region of interest" description="Disordered" evidence="6">
    <location>
        <begin position="621"/>
        <end position="643"/>
    </location>
</feature>
<evidence type="ECO:0000256" key="3">
    <source>
        <dbReference type="ARBA" id="ARBA00022692"/>
    </source>
</evidence>
<keyword evidence="3 7" id="KW-0812">Transmembrane</keyword>
<keyword evidence="4 7" id="KW-1133">Transmembrane helix</keyword>
<dbReference type="SUPFAM" id="SSF103473">
    <property type="entry name" value="MFS general substrate transporter"/>
    <property type="match status" value="2"/>
</dbReference>
<dbReference type="RefSeq" id="WP_197446295.1">
    <property type="nucleotide sequence ID" value="NZ_CP036426.1"/>
</dbReference>
<feature type="transmembrane region" description="Helical" evidence="7">
    <location>
        <begin position="557"/>
        <end position="580"/>
    </location>
</feature>
<accession>A0A518H798</accession>
<comment type="similarity">
    <text evidence="2">Belongs to the major facilitator superfamily. Proton-dependent oligopeptide transporter (POT/PTR) (TC 2.A.17) family.</text>
</comment>
<dbReference type="GO" id="GO:0022857">
    <property type="term" value="F:transmembrane transporter activity"/>
    <property type="evidence" value="ECO:0007669"/>
    <property type="project" value="InterPro"/>
</dbReference>
<feature type="transmembrane region" description="Helical" evidence="7">
    <location>
        <begin position="72"/>
        <end position="95"/>
    </location>
</feature>
<dbReference type="InterPro" id="IPR000109">
    <property type="entry name" value="POT_fam"/>
</dbReference>
<evidence type="ECO:0000256" key="2">
    <source>
        <dbReference type="ARBA" id="ARBA00005982"/>
    </source>
</evidence>
<sequence length="643" mass="69477">MSDESYPGAASENGDGNRAEGSGGGVLGYLAQHPRGFWFIFWGELAERSSYYGMRAILLLYMSTQLGLGDSVAAVGMSLFIGACYFLPLIGGYVADNYFGKYWTIVGFSVPYIMGHVILGVETIPFLIFALALLAMGSGVIKPNISTLMGLTYDQKRPGQEQLRSDAFAIYYGAINIGSAISTFALPALRNEFGYAIAFLFPAGLMAMAFIFFAMGKKYYAVEVIERRPSTPEERAQKREVVGRIFGLFFVICFFWSIFDQQASTWTLFARDLLDLDIFGFAIAPDGVQGFNPVFVLALLPIVTLTWRAFASAGMPLRATDKMTVGFVCTGLSMAIMAVPAFLANRTLHELADDGYHFVLIDDEATPEVRTIAESGPGGMSRIDTVADVAGLEISDPSKVVFVPQLPLSPEGIYANYAADGYDFVALDADARAKIEAQIRATGGDPEGRVASAQSTDEVAGLPFPQEADRIAFAGGGASGVEEALRARYPNVVRPEIDGPEILAALEAKYPEIAPLPKPSVLWQVFAYVIVTVAELCISVVGLELAFAAAPATMKGFVTGCFLLTVYLGNMINLGITPLYPTMPAWVYFALEAAVMIPVTFAFLFIARNFNKAVERWKREEARKASEAGPPGEPAEARVPPGD</sequence>
<feature type="transmembrane region" description="Helical" evidence="7">
    <location>
        <begin position="169"/>
        <end position="189"/>
    </location>
</feature>
<feature type="transmembrane region" description="Helical" evidence="7">
    <location>
        <begin position="525"/>
        <end position="550"/>
    </location>
</feature>